<comment type="caution">
    <text evidence="1">The sequence shown here is derived from an EMBL/GenBank/DDBJ whole genome shotgun (WGS) entry which is preliminary data.</text>
</comment>
<gene>
    <name evidence="1" type="ORF">HAX54_006044</name>
</gene>
<dbReference type="Proteomes" id="UP000823775">
    <property type="component" value="Unassembled WGS sequence"/>
</dbReference>
<sequence>MMLLSQPRKLWTVSGFYYEHTMAVEQSCYLLTQLIVILKQENEFLEELENHLKTVDSLEVEEETLRVHCIQLAKERTTKWEGV</sequence>
<reference evidence="1 2" key="1">
    <citation type="journal article" date="2021" name="BMC Genomics">
        <title>Datura genome reveals duplications of psychoactive alkaloid biosynthetic genes and high mutation rate following tissue culture.</title>
        <authorList>
            <person name="Rajewski A."/>
            <person name="Carter-House D."/>
            <person name="Stajich J."/>
            <person name="Litt A."/>
        </authorList>
    </citation>
    <scope>NUCLEOTIDE SEQUENCE [LARGE SCALE GENOMIC DNA]</scope>
    <source>
        <strain evidence="1">AR-01</strain>
    </source>
</reference>
<organism evidence="1 2">
    <name type="scientific">Datura stramonium</name>
    <name type="common">Jimsonweed</name>
    <name type="synonym">Common thornapple</name>
    <dbReference type="NCBI Taxonomy" id="4076"/>
    <lineage>
        <taxon>Eukaryota</taxon>
        <taxon>Viridiplantae</taxon>
        <taxon>Streptophyta</taxon>
        <taxon>Embryophyta</taxon>
        <taxon>Tracheophyta</taxon>
        <taxon>Spermatophyta</taxon>
        <taxon>Magnoliopsida</taxon>
        <taxon>eudicotyledons</taxon>
        <taxon>Gunneridae</taxon>
        <taxon>Pentapetalae</taxon>
        <taxon>asterids</taxon>
        <taxon>lamiids</taxon>
        <taxon>Solanales</taxon>
        <taxon>Solanaceae</taxon>
        <taxon>Solanoideae</taxon>
        <taxon>Datureae</taxon>
        <taxon>Datura</taxon>
    </lineage>
</organism>
<keyword evidence="2" id="KW-1185">Reference proteome</keyword>
<dbReference type="EMBL" id="JACEIK010000130">
    <property type="protein sequence ID" value="MCD7450411.1"/>
    <property type="molecule type" value="Genomic_DNA"/>
</dbReference>
<proteinExistence type="predicted"/>
<evidence type="ECO:0000313" key="1">
    <source>
        <dbReference type="EMBL" id="MCD7450411.1"/>
    </source>
</evidence>
<evidence type="ECO:0000313" key="2">
    <source>
        <dbReference type="Proteomes" id="UP000823775"/>
    </source>
</evidence>
<name>A0ABS8RUG8_DATST</name>
<protein>
    <submittedName>
        <fullName evidence="1">Uncharacterized protein</fullName>
    </submittedName>
</protein>
<accession>A0ABS8RUG8</accession>